<dbReference type="InterPro" id="IPR006026">
    <property type="entry name" value="Peptidase_Metallo"/>
</dbReference>
<evidence type="ECO:0000256" key="11">
    <source>
        <dbReference type="ARBA" id="ARBA00023180"/>
    </source>
</evidence>
<feature type="domain" description="ShKT" evidence="16">
    <location>
        <begin position="261"/>
        <end position="295"/>
    </location>
</feature>
<keyword evidence="2" id="KW-0800">Toxin</keyword>
<dbReference type="EC" id="3.4.24.-" evidence="14"/>
<keyword evidence="3 13" id="KW-0645">Protease</keyword>
<dbReference type="Gene3D" id="1.10.10.1870">
    <property type="entry name" value="ShTK domain-like"/>
    <property type="match status" value="1"/>
</dbReference>
<evidence type="ECO:0000256" key="3">
    <source>
        <dbReference type="ARBA" id="ARBA00022670"/>
    </source>
</evidence>
<evidence type="ECO:0000256" key="2">
    <source>
        <dbReference type="ARBA" id="ARBA00022656"/>
    </source>
</evidence>
<keyword evidence="9" id="KW-0865">Zymogen</keyword>
<dbReference type="Pfam" id="PF01400">
    <property type="entry name" value="Astacin"/>
    <property type="match status" value="1"/>
</dbReference>
<dbReference type="PRINTS" id="PR00480">
    <property type="entry name" value="ASTACIN"/>
</dbReference>
<keyword evidence="19" id="KW-1185">Reference proteome</keyword>
<evidence type="ECO:0000256" key="14">
    <source>
        <dbReference type="RuleBase" id="RU361183"/>
    </source>
</evidence>
<keyword evidence="11" id="KW-0325">Glycoprotein</keyword>
<sequence>MKWFAVVLLINSIWASDHNPEENENAHNPDLFEGDIRLTPEQEDKLLHQGNVDDDQTNRKKRGSGANAALWQDGILVYEIDRSLSDPQASAAIRAAMNEWESKTCIRFRRRTNEVDYVRFRWNDEGCYSYIGKVGNAQPINLSRGCWISGIVAHEIAHALGFYHEQSRSDRDQFIQVNLGNVIAGTENNFLKYTTEIDSLGTPYDYGSIMHYGSKAFSKNGQPTIVPRQQGVRIGQRRFLSATDAQQANLLYKNCAVVVRCVDNNIYCRFWRRFCYSSRYQVFVRNNCPKTCGVCS</sequence>
<accession>A0AAD9Q073</accession>
<evidence type="ECO:0000256" key="12">
    <source>
        <dbReference type="PROSITE-ProRule" id="PRU01005"/>
    </source>
</evidence>
<dbReference type="PROSITE" id="PS51864">
    <property type="entry name" value="ASTACIN"/>
    <property type="match status" value="1"/>
</dbReference>
<keyword evidence="6 13" id="KW-0378">Hydrolase</keyword>
<dbReference type="EMBL" id="JARQWQ010000090">
    <property type="protein sequence ID" value="KAK2552114.1"/>
    <property type="molecule type" value="Genomic_DNA"/>
</dbReference>
<dbReference type="GO" id="GO:0090729">
    <property type="term" value="F:toxin activity"/>
    <property type="evidence" value="ECO:0007669"/>
    <property type="project" value="UniProtKB-KW"/>
</dbReference>
<reference evidence="18" key="1">
    <citation type="journal article" date="2023" name="G3 (Bethesda)">
        <title>Whole genome assembly and annotation of the endangered Caribbean coral Acropora cervicornis.</title>
        <authorList>
            <person name="Selwyn J.D."/>
            <person name="Vollmer S.V."/>
        </authorList>
    </citation>
    <scope>NUCLEOTIDE SEQUENCE</scope>
    <source>
        <strain evidence="18">K2</strain>
    </source>
</reference>
<feature type="binding site" evidence="13">
    <location>
        <position position="164"/>
    </location>
    <ligand>
        <name>Zn(2+)</name>
        <dbReference type="ChEBI" id="CHEBI:29105"/>
        <note>catalytic</note>
    </ligand>
</feature>
<evidence type="ECO:0000256" key="7">
    <source>
        <dbReference type="ARBA" id="ARBA00022833"/>
    </source>
</evidence>
<dbReference type="InterPro" id="IPR001506">
    <property type="entry name" value="Peptidase_M12A"/>
</dbReference>
<evidence type="ECO:0000313" key="19">
    <source>
        <dbReference type="Proteomes" id="UP001249851"/>
    </source>
</evidence>
<comment type="caution">
    <text evidence="12">Lacks conserved residue(s) required for the propagation of feature annotation.</text>
</comment>
<feature type="domain" description="Peptidase M12A" evidence="17">
    <location>
        <begin position="58"/>
        <end position="256"/>
    </location>
</feature>
<evidence type="ECO:0000256" key="9">
    <source>
        <dbReference type="ARBA" id="ARBA00023145"/>
    </source>
</evidence>
<dbReference type="InterPro" id="IPR034035">
    <property type="entry name" value="Astacin-like_dom"/>
</dbReference>
<comment type="function">
    <text evidence="1">Metalloprotease.</text>
</comment>
<evidence type="ECO:0000256" key="5">
    <source>
        <dbReference type="ARBA" id="ARBA00022729"/>
    </source>
</evidence>
<keyword evidence="4 13" id="KW-0479">Metal-binding</keyword>
<dbReference type="InterPro" id="IPR024079">
    <property type="entry name" value="MetalloPept_cat_dom_sf"/>
</dbReference>
<dbReference type="SUPFAM" id="SSF55486">
    <property type="entry name" value="Metalloproteases ('zincins'), catalytic domain"/>
    <property type="match status" value="1"/>
</dbReference>
<reference evidence="18" key="2">
    <citation type="journal article" date="2023" name="Science">
        <title>Genomic signatures of disease resistance in endangered staghorn corals.</title>
        <authorList>
            <person name="Vollmer S.V."/>
            <person name="Selwyn J.D."/>
            <person name="Despard B.A."/>
            <person name="Roesel C.L."/>
        </authorList>
    </citation>
    <scope>NUCLEOTIDE SEQUENCE</scope>
    <source>
        <strain evidence="18">K2</strain>
    </source>
</reference>
<evidence type="ECO:0000256" key="15">
    <source>
        <dbReference type="SAM" id="SignalP"/>
    </source>
</evidence>
<dbReference type="CDD" id="cd04280">
    <property type="entry name" value="ZnMc_astacin_like"/>
    <property type="match status" value="1"/>
</dbReference>
<evidence type="ECO:0000256" key="8">
    <source>
        <dbReference type="ARBA" id="ARBA00023049"/>
    </source>
</evidence>
<dbReference type="GO" id="GO:0004222">
    <property type="term" value="F:metalloendopeptidase activity"/>
    <property type="evidence" value="ECO:0007669"/>
    <property type="project" value="UniProtKB-UniRule"/>
</dbReference>
<name>A0AAD9Q073_ACRCE</name>
<dbReference type="GO" id="GO:0008270">
    <property type="term" value="F:zinc ion binding"/>
    <property type="evidence" value="ECO:0007669"/>
    <property type="project" value="UniProtKB-UniRule"/>
</dbReference>
<dbReference type="PROSITE" id="PS51670">
    <property type="entry name" value="SHKT"/>
    <property type="match status" value="1"/>
</dbReference>
<gene>
    <name evidence="18" type="ORF">P5673_026864</name>
</gene>
<evidence type="ECO:0000313" key="18">
    <source>
        <dbReference type="EMBL" id="KAK2552114.1"/>
    </source>
</evidence>
<dbReference type="PANTHER" id="PTHR10127:SF780">
    <property type="entry name" value="METALLOENDOPEPTIDASE"/>
    <property type="match status" value="1"/>
</dbReference>
<evidence type="ECO:0000256" key="4">
    <source>
        <dbReference type="ARBA" id="ARBA00022723"/>
    </source>
</evidence>
<dbReference type="Proteomes" id="UP001249851">
    <property type="component" value="Unassembled WGS sequence"/>
</dbReference>
<feature type="binding site" evidence="13">
    <location>
        <position position="158"/>
    </location>
    <ligand>
        <name>Zn(2+)</name>
        <dbReference type="ChEBI" id="CHEBI:29105"/>
        <note>catalytic</note>
    </ligand>
</feature>
<dbReference type="PANTHER" id="PTHR10127">
    <property type="entry name" value="DISCOIDIN, CUB, EGF, LAMININ , AND ZINC METALLOPROTEASE DOMAIN CONTAINING"/>
    <property type="match status" value="1"/>
</dbReference>
<proteinExistence type="predicted"/>
<evidence type="ECO:0000259" key="17">
    <source>
        <dbReference type="PROSITE" id="PS51864"/>
    </source>
</evidence>
<keyword evidence="8 13" id="KW-0482">Metalloprotease</keyword>
<feature type="disulfide bond" evidence="12">
    <location>
        <begin position="261"/>
        <end position="295"/>
    </location>
</feature>
<dbReference type="Pfam" id="PF01549">
    <property type="entry name" value="ShK"/>
    <property type="match status" value="1"/>
</dbReference>
<dbReference type="Gene3D" id="3.40.390.10">
    <property type="entry name" value="Collagenase (Catalytic Domain)"/>
    <property type="match status" value="1"/>
</dbReference>
<dbReference type="AlphaFoldDB" id="A0AAD9Q073"/>
<feature type="binding site" evidence="13">
    <location>
        <position position="154"/>
    </location>
    <ligand>
        <name>Zn(2+)</name>
        <dbReference type="ChEBI" id="CHEBI:29105"/>
        <note>catalytic</note>
    </ligand>
</feature>
<evidence type="ECO:0000259" key="16">
    <source>
        <dbReference type="PROSITE" id="PS51670"/>
    </source>
</evidence>
<comment type="cofactor">
    <cofactor evidence="13 14">
        <name>Zn(2+)</name>
        <dbReference type="ChEBI" id="CHEBI:29105"/>
    </cofactor>
    <text evidence="13 14">Binds 1 zinc ion per subunit.</text>
</comment>
<feature type="chain" id="PRO_5041917306" description="Metalloendopeptidase" evidence="15">
    <location>
        <begin position="16"/>
        <end position="296"/>
    </location>
</feature>
<feature type="active site" evidence="13">
    <location>
        <position position="155"/>
    </location>
</feature>
<evidence type="ECO:0000256" key="10">
    <source>
        <dbReference type="ARBA" id="ARBA00023157"/>
    </source>
</evidence>
<keyword evidence="5 15" id="KW-0732">Signal</keyword>
<evidence type="ECO:0000256" key="1">
    <source>
        <dbReference type="ARBA" id="ARBA00002657"/>
    </source>
</evidence>
<organism evidence="18 19">
    <name type="scientific">Acropora cervicornis</name>
    <name type="common">Staghorn coral</name>
    <dbReference type="NCBI Taxonomy" id="6130"/>
    <lineage>
        <taxon>Eukaryota</taxon>
        <taxon>Metazoa</taxon>
        <taxon>Cnidaria</taxon>
        <taxon>Anthozoa</taxon>
        <taxon>Hexacorallia</taxon>
        <taxon>Scleractinia</taxon>
        <taxon>Astrocoeniina</taxon>
        <taxon>Acroporidae</taxon>
        <taxon>Acropora</taxon>
    </lineage>
</organism>
<dbReference type="InterPro" id="IPR003582">
    <property type="entry name" value="ShKT_dom"/>
</dbReference>
<dbReference type="FunFam" id="3.40.390.10:FF:000015">
    <property type="entry name" value="Meprin A subunit"/>
    <property type="match status" value="1"/>
</dbReference>
<evidence type="ECO:0000256" key="13">
    <source>
        <dbReference type="PROSITE-ProRule" id="PRU01211"/>
    </source>
</evidence>
<protein>
    <recommendedName>
        <fullName evidence="14">Metalloendopeptidase</fullName>
        <ecNumber evidence="14">3.4.24.-</ecNumber>
    </recommendedName>
</protein>
<dbReference type="SMART" id="SM00235">
    <property type="entry name" value="ZnMc"/>
    <property type="match status" value="1"/>
</dbReference>
<keyword evidence="10 12" id="KW-1015">Disulfide bond</keyword>
<keyword evidence="7 13" id="KW-0862">Zinc</keyword>
<evidence type="ECO:0000256" key="6">
    <source>
        <dbReference type="ARBA" id="ARBA00022801"/>
    </source>
</evidence>
<comment type="caution">
    <text evidence="18">The sequence shown here is derived from an EMBL/GenBank/DDBJ whole genome shotgun (WGS) entry which is preliminary data.</text>
</comment>
<dbReference type="SMART" id="SM00254">
    <property type="entry name" value="ShKT"/>
    <property type="match status" value="1"/>
</dbReference>
<dbReference type="GO" id="GO:0006508">
    <property type="term" value="P:proteolysis"/>
    <property type="evidence" value="ECO:0007669"/>
    <property type="project" value="UniProtKB-KW"/>
</dbReference>
<feature type="signal peptide" evidence="15">
    <location>
        <begin position="1"/>
        <end position="15"/>
    </location>
</feature>